<dbReference type="AlphaFoldDB" id="A0A9Q3EYF8"/>
<protein>
    <submittedName>
        <fullName evidence="1">Uncharacterized protein</fullName>
    </submittedName>
</protein>
<dbReference type="Gene3D" id="3.30.420.10">
    <property type="entry name" value="Ribonuclease H-like superfamily/Ribonuclease H"/>
    <property type="match status" value="1"/>
</dbReference>
<dbReference type="InterPro" id="IPR036397">
    <property type="entry name" value="RNaseH_sf"/>
</dbReference>
<accession>A0A9Q3EYF8</accession>
<name>A0A9Q3EYF8_9BASI</name>
<evidence type="ECO:0000313" key="1">
    <source>
        <dbReference type="EMBL" id="MBW0527518.1"/>
    </source>
</evidence>
<proteinExistence type="predicted"/>
<dbReference type="GO" id="GO:0003676">
    <property type="term" value="F:nucleic acid binding"/>
    <property type="evidence" value="ECO:0007669"/>
    <property type="project" value="InterPro"/>
</dbReference>
<keyword evidence="2" id="KW-1185">Reference proteome</keyword>
<gene>
    <name evidence="1" type="ORF">O181_067233</name>
</gene>
<dbReference type="Proteomes" id="UP000765509">
    <property type="component" value="Unassembled WGS sequence"/>
</dbReference>
<comment type="caution">
    <text evidence="1">The sequence shown here is derived from an EMBL/GenBank/DDBJ whole genome shotgun (WGS) entry which is preliminary data.</text>
</comment>
<dbReference type="SUPFAM" id="SSF53098">
    <property type="entry name" value="Ribonuclease H-like"/>
    <property type="match status" value="1"/>
</dbReference>
<evidence type="ECO:0000313" key="2">
    <source>
        <dbReference type="Proteomes" id="UP000765509"/>
    </source>
</evidence>
<organism evidence="1 2">
    <name type="scientific">Austropuccinia psidii MF-1</name>
    <dbReference type="NCBI Taxonomy" id="1389203"/>
    <lineage>
        <taxon>Eukaryota</taxon>
        <taxon>Fungi</taxon>
        <taxon>Dikarya</taxon>
        <taxon>Basidiomycota</taxon>
        <taxon>Pucciniomycotina</taxon>
        <taxon>Pucciniomycetes</taxon>
        <taxon>Pucciniales</taxon>
        <taxon>Sphaerophragmiaceae</taxon>
        <taxon>Austropuccinia</taxon>
    </lineage>
</organism>
<dbReference type="InterPro" id="IPR012337">
    <property type="entry name" value="RNaseH-like_sf"/>
</dbReference>
<sequence length="97" mass="11227">MIKIQYPSRPLENDYMDWVMGLPPRGDRSHNSCLVIVERFSDTPIFFPFHKDDTSMDTDLLIWNRVVSSTSILTNIISHRDPKFTSSLQKNLNQLSG</sequence>
<reference evidence="1" key="1">
    <citation type="submission" date="2021-03" db="EMBL/GenBank/DDBJ databases">
        <title>Draft genome sequence of rust myrtle Austropuccinia psidii MF-1, a brazilian biotype.</title>
        <authorList>
            <person name="Quecine M.C."/>
            <person name="Pachon D.M.R."/>
            <person name="Bonatelli M.L."/>
            <person name="Correr F.H."/>
            <person name="Franceschini L.M."/>
            <person name="Leite T.F."/>
            <person name="Margarido G.R.A."/>
            <person name="Almeida C.A."/>
            <person name="Ferrarezi J.A."/>
            <person name="Labate C.A."/>
        </authorList>
    </citation>
    <scope>NUCLEOTIDE SEQUENCE</scope>
    <source>
        <strain evidence="1">MF-1</strain>
    </source>
</reference>
<dbReference type="EMBL" id="AVOT02033594">
    <property type="protein sequence ID" value="MBW0527518.1"/>
    <property type="molecule type" value="Genomic_DNA"/>
</dbReference>